<protein>
    <submittedName>
        <fullName evidence="2">PadR family transcriptional regulator</fullName>
    </submittedName>
</protein>
<name>A0A511V942_9BACL</name>
<dbReference type="InterPro" id="IPR036390">
    <property type="entry name" value="WH_DNA-bd_sf"/>
</dbReference>
<keyword evidence="3" id="KW-1185">Reference proteome</keyword>
<evidence type="ECO:0000313" key="2">
    <source>
        <dbReference type="EMBL" id="GEN34741.1"/>
    </source>
</evidence>
<dbReference type="EMBL" id="BJXX01000096">
    <property type="protein sequence ID" value="GEN34741.1"/>
    <property type="molecule type" value="Genomic_DNA"/>
</dbReference>
<dbReference type="InterPro" id="IPR036388">
    <property type="entry name" value="WH-like_DNA-bd_sf"/>
</dbReference>
<feature type="domain" description="Transcription regulator PadR N-terminal" evidence="1">
    <location>
        <begin position="14"/>
        <end position="87"/>
    </location>
</feature>
<evidence type="ECO:0000259" key="1">
    <source>
        <dbReference type="Pfam" id="PF03551"/>
    </source>
</evidence>
<dbReference type="PANTHER" id="PTHR33169:SF25">
    <property type="entry name" value="DNA-BINDING PROTEIN YIZB-RELATED"/>
    <property type="match status" value="1"/>
</dbReference>
<sequence length="108" mass="12617">MDKEVMKGSIDILLLSIIEQQDIYGYKIIQHLRKKSNDAYRMSQGTLYPALQRLEKKGWITSYWGEAETGARRKFYCITENGKKELDKKLKSWQQISYLIQCCKGGFA</sequence>
<dbReference type="Proteomes" id="UP000321157">
    <property type="component" value="Unassembled WGS sequence"/>
</dbReference>
<accession>A0A511V942</accession>
<reference evidence="2 3" key="1">
    <citation type="submission" date="2019-07" db="EMBL/GenBank/DDBJ databases">
        <title>Whole genome shotgun sequence of Aneurinibacillus danicus NBRC 102444.</title>
        <authorList>
            <person name="Hosoyama A."/>
            <person name="Uohara A."/>
            <person name="Ohji S."/>
            <person name="Ichikawa N."/>
        </authorList>
    </citation>
    <scope>NUCLEOTIDE SEQUENCE [LARGE SCALE GENOMIC DNA]</scope>
    <source>
        <strain evidence="2 3">NBRC 102444</strain>
    </source>
</reference>
<dbReference type="RefSeq" id="WP_146810009.1">
    <property type="nucleotide sequence ID" value="NZ_BJXX01000096.1"/>
</dbReference>
<organism evidence="2 3">
    <name type="scientific">Aneurinibacillus danicus</name>
    <dbReference type="NCBI Taxonomy" id="267746"/>
    <lineage>
        <taxon>Bacteria</taxon>
        <taxon>Bacillati</taxon>
        <taxon>Bacillota</taxon>
        <taxon>Bacilli</taxon>
        <taxon>Bacillales</taxon>
        <taxon>Paenibacillaceae</taxon>
        <taxon>Aneurinibacillus group</taxon>
        <taxon>Aneurinibacillus</taxon>
    </lineage>
</organism>
<dbReference type="Pfam" id="PF03551">
    <property type="entry name" value="PadR"/>
    <property type="match status" value="1"/>
</dbReference>
<dbReference type="OrthoDB" id="9808017at2"/>
<dbReference type="SUPFAM" id="SSF46785">
    <property type="entry name" value="Winged helix' DNA-binding domain"/>
    <property type="match status" value="1"/>
</dbReference>
<dbReference type="InterPro" id="IPR052509">
    <property type="entry name" value="Metal_resp_DNA-bind_regulator"/>
</dbReference>
<gene>
    <name evidence="2" type="ORF">ADA01nite_22010</name>
</gene>
<dbReference type="NCBIfam" id="TIGR03433">
    <property type="entry name" value="padR_acidobact"/>
    <property type="match status" value="1"/>
</dbReference>
<evidence type="ECO:0000313" key="3">
    <source>
        <dbReference type="Proteomes" id="UP000321157"/>
    </source>
</evidence>
<comment type="caution">
    <text evidence="2">The sequence shown here is derived from an EMBL/GenBank/DDBJ whole genome shotgun (WGS) entry which is preliminary data.</text>
</comment>
<dbReference type="PANTHER" id="PTHR33169">
    <property type="entry name" value="PADR-FAMILY TRANSCRIPTIONAL REGULATOR"/>
    <property type="match status" value="1"/>
</dbReference>
<dbReference type="InterPro" id="IPR017799">
    <property type="entry name" value="Tscrpt_reg_PadR_acidobac-type"/>
</dbReference>
<dbReference type="Gene3D" id="1.10.10.10">
    <property type="entry name" value="Winged helix-like DNA-binding domain superfamily/Winged helix DNA-binding domain"/>
    <property type="match status" value="1"/>
</dbReference>
<dbReference type="AlphaFoldDB" id="A0A511V942"/>
<dbReference type="InterPro" id="IPR005149">
    <property type="entry name" value="Tscrpt_reg_PadR_N"/>
</dbReference>
<proteinExistence type="predicted"/>